<dbReference type="OrthoDB" id="2552817at2759"/>
<accession>A0A238FI28</accession>
<protein>
    <submittedName>
        <fullName evidence="2">BQ2448_3488 protein</fullName>
    </submittedName>
</protein>
<gene>
    <name evidence="2" type="ORF">BQ2448_3488</name>
</gene>
<dbReference type="AlphaFoldDB" id="A0A238FI28"/>
<feature type="compositionally biased region" description="Basic and acidic residues" evidence="1">
    <location>
        <begin position="233"/>
        <end position="254"/>
    </location>
</feature>
<organism evidence="2 3">
    <name type="scientific">Microbotryum intermedium</name>
    <dbReference type="NCBI Taxonomy" id="269621"/>
    <lineage>
        <taxon>Eukaryota</taxon>
        <taxon>Fungi</taxon>
        <taxon>Dikarya</taxon>
        <taxon>Basidiomycota</taxon>
        <taxon>Pucciniomycotina</taxon>
        <taxon>Microbotryomycetes</taxon>
        <taxon>Microbotryales</taxon>
        <taxon>Microbotryaceae</taxon>
        <taxon>Microbotryum</taxon>
    </lineage>
</organism>
<sequence length="254" mass="26435">MTSLPSPWPPPNPHRRSSNESISNKVGNATGGAVGDETILHQATNLASHSVEYAKSVVGLGGHKAAESVEDATENKQGGVTLGGLVNESRDLAANVLHTVQGERRRGEFLTQSDASYSRVAGMFLMIRSPVLTHYSPLSLSLRSVVAGGAQQAKETAQEGADQAEPQAKGVVQKVREVAASAIGAAENIIATGAKKVEEGADELSNSSTQDLKNKASDAYDSAAKSASNIADDLSKKTDSAASDVSKKVDEKIK</sequence>
<dbReference type="Proteomes" id="UP000198372">
    <property type="component" value="Unassembled WGS sequence"/>
</dbReference>
<reference evidence="3" key="1">
    <citation type="submission" date="2016-09" db="EMBL/GenBank/DDBJ databases">
        <authorList>
            <person name="Jeantristanb JTB J.-T."/>
            <person name="Ricardo R."/>
        </authorList>
    </citation>
    <scope>NUCLEOTIDE SEQUENCE [LARGE SCALE GENOMIC DNA]</scope>
</reference>
<name>A0A238FI28_9BASI</name>
<evidence type="ECO:0000313" key="2">
    <source>
        <dbReference type="EMBL" id="SCV70726.1"/>
    </source>
</evidence>
<feature type="compositionally biased region" description="Pro residues" evidence="1">
    <location>
        <begin position="1"/>
        <end position="12"/>
    </location>
</feature>
<feature type="region of interest" description="Disordered" evidence="1">
    <location>
        <begin position="198"/>
        <end position="254"/>
    </location>
</feature>
<feature type="region of interest" description="Disordered" evidence="1">
    <location>
        <begin position="1"/>
        <end position="30"/>
    </location>
</feature>
<dbReference type="EMBL" id="FMSP01000006">
    <property type="protein sequence ID" value="SCV70726.1"/>
    <property type="molecule type" value="Genomic_DNA"/>
</dbReference>
<evidence type="ECO:0000313" key="3">
    <source>
        <dbReference type="Proteomes" id="UP000198372"/>
    </source>
</evidence>
<proteinExistence type="predicted"/>
<keyword evidence="3" id="KW-1185">Reference proteome</keyword>
<evidence type="ECO:0000256" key="1">
    <source>
        <dbReference type="SAM" id="MobiDB-lite"/>
    </source>
</evidence>
<feature type="compositionally biased region" description="Low complexity" evidence="1">
    <location>
        <begin position="219"/>
        <end position="228"/>
    </location>
</feature>
<dbReference type="Gene3D" id="1.20.120.20">
    <property type="entry name" value="Apolipoprotein"/>
    <property type="match status" value="1"/>
</dbReference>